<evidence type="ECO:0000259" key="2">
    <source>
        <dbReference type="Pfam" id="PF07075"/>
    </source>
</evidence>
<dbReference type="Pfam" id="PF20732">
    <property type="entry name" value="NamZ_C"/>
    <property type="match status" value="1"/>
</dbReference>
<feature type="chain" id="PRO_5012549679" evidence="1">
    <location>
        <begin position="22"/>
        <end position="412"/>
    </location>
</feature>
<dbReference type="PANTHER" id="PTHR42915">
    <property type="entry name" value="HYPOTHETICAL 460 KDA PROTEIN IN FEUA-SIGW INTERGENIC REGION [PRECURSOR]"/>
    <property type="match status" value="1"/>
</dbReference>
<dbReference type="InterPro" id="IPR048502">
    <property type="entry name" value="NamZ_N"/>
</dbReference>
<organism evidence="4 5">
    <name type="scientific">Parabacteroides chartae</name>
    <dbReference type="NCBI Taxonomy" id="1037355"/>
    <lineage>
        <taxon>Bacteria</taxon>
        <taxon>Pseudomonadati</taxon>
        <taxon>Bacteroidota</taxon>
        <taxon>Bacteroidia</taxon>
        <taxon>Bacteroidales</taxon>
        <taxon>Tannerellaceae</taxon>
        <taxon>Parabacteroides</taxon>
    </lineage>
</organism>
<keyword evidence="5" id="KW-1185">Reference proteome</keyword>
<evidence type="ECO:0000313" key="4">
    <source>
        <dbReference type="EMBL" id="SKB45958.1"/>
    </source>
</evidence>
<accession>A0A1T5BFE3</accession>
<feature type="signal peptide" evidence="1">
    <location>
        <begin position="1"/>
        <end position="21"/>
    </location>
</feature>
<evidence type="ECO:0000256" key="1">
    <source>
        <dbReference type="SAM" id="SignalP"/>
    </source>
</evidence>
<evidence type="ECO:0000259" key="3">
    <source>
        <dbReference type="Pfam" id="PF20732"/>
    </source>
</evidence>
<dbReference type="EMBL" id="FUYQ01000007">
    <property type="protein sequence ID" value="SKB45958.1"/>
    <property type="molecule type" value="Genomic_DNA"/>
</dbReference>
<sequence length="412" mass="46135">MKVIRYILLAMIPFFAGTAFAQKIRIQTGIEVLKNSNFKILEGKRVGLITNPTGVDNQLKSTIDILHEAPNVNLVALFGPEHGVRGDVHAGDHVDNSSDPTTGLPVGSLYGKTRKATPDMLKGIDVLVYDIQDIGCRSFTYISTMGLAMEAAAENNIEFVVLDRPNPLGGLKVEGNLAEDGYISFVSQFKIPYLYGLTCGELAQMLNEENMLAKQCKLTVVKMKGWKRKMDYTQTGLQWIPSSPHIPHAHSAFFYPVSGIVGELGYLSIGVGYTIPFQMFAADWIKAEEFASALNKLNLPGVHFRPMHLKPFYSVGAGTQMQGVQVHLTDYQKANLSEIQFYVMQVIAQLYPDKAVFANANEKRFDMFDKVSGSNQIRLLFAKNNRFEDIQAYWNKDVEAFKKLSKKYYLYK</sequence>
<dbReference type="InterPro" id="IPR008302">
    <property type="entry name" value="NamZ"/>
</dbReference>
<dbReference type="Gene3D" id="3.40.50.12170">
    <property type="entry name" value="Uncharacterised protein PF07075, DUF1343"/>
    <property type="match status" value="1"/>
</dbReference>
<dbReference type="PANTHER" id="PTHR42915:SF1">
    <property type="entry name" value="PEPTIDOGLYCAN BETA-N-ACETYLMURAMIDASE NAMZ"/>
    <property type="match status" value="1"/>
</dbReference>
<protein>
    <submittedName>
        <fullName evidence="4">Uncharacterized conserved protein YbbC, DUF1343 family</fullName>
    </submittedName>
</protein>
<feature type="domain" description="Peptidoglycan beta-N-acetylmuramidase NamZ C-terminal" evidence="3">
    <location>
        <begin position="254"/>
        <end position="411"/>
    </location>
</feature>
<reference evidence="5" key="1">
    <citation type="submission" date="2017-02" db="EMBL/GenBank/DDBJ databases">
        <authorList>
            <person name="Varghese N."/>
            <person name="Submissions S."/>
        </authorList>
    </citation>
    <scope>NUCLEOTIDE SEQUENCE [LARGE SCALE GENOMIC DNA]</scope>
    <source>
        <strain evidence="5">DSM 24967</strain>
    </source>
</reference>
<dbReference type="Pfam" id="PF07075">
    <property type="entry name" value="NamZ_N"/>
    <property type="match status" value="1"/>
</dbReference>
<gene>
    <name evidence="4" type="ORF">SAMN05660349_01254</name>
</gene>
<keyword evidence="1" id="KW-0732">Signal</keyword>
<name>A0A1T5BFE3_9BACT</name>
<dbReference type="RefSeq" id="WP_079682880.1">
    <property type="nucleotide sequence ID" value="NZ_FUYQ01000007.1"/>
</dbReference>
<feature type="domain" description="Peptidoglycan beta-N-acetylmuramidase NamZ N-terminal" evidence="2">
    <location>
        <begin position="46"/>
        <end position="249"/>
    </location>
</feature>
<dbReference type="PIRSF" id="PIRSF016719">
    <property type="entry name" value="UCP016719"/>
    <property type="match status" value="1"/>
</dbReference>
<dbReference type="GO" id="GO:0033922">
    <property type="term" value="F:peptidoglycan beta-N-acetylmuramidase activity"/>
    <property type="evidence" value="ECO:0007669"/>
    <property type="project" value="InterPro"/>
</dbReference>
<evidence type="ECO:0000313" key="5">
    <source>
        <dbReference type="Proteomes" id="UP000190852"/>
    </source>
</evidence>
<proteinExistence type="predicted"/>
<dbReference type="AlphaFoldDB" id="A0A1T5BFE3"/>
<dbReference type="InterPro" id="IPR048503">
    <property type="entry name" value="NamZ_C"/>
</dbReference>
<dbReference type="Proteomes" id="UP000190852">
    <property type="component" value="Unassembled WGS sequence"/>
</dbReference>
<dbReference type="Gene3D" id="3.90.1150.140">
    <property type="match status" value="1"/>
</dbReference>